<dbReference type="AlphaFoldDB" id="A0A1I1G291"/>
<evidence type="ECO:0000313" key="2">
    <source>
        <dbReference type="Proteomes" id="UP000199514"/>
    </source>
</evidence>
<reference evidence="1 2" key="1">
    <citation type="submission" date="2016-10" db="EMBL/GenBank/DDBJ databases">
        <authorList>
            <person name="de Groot N.N."/>
        </authorList>
    </citation>
    <scope>NUCLEOTIDE SEQUENCE [LARGE SCALE GENOMIC DNA]</scope>
    <source>
        <strain evidence="1 2">DSM 6793</strain>
    </source>
</reference>
<keyword evidence="2" id="KW-1185">Reference proteome</keyword>
<evidence type="ECO:0000313" key="1">
    <source>
        <dbReference type="EMBL" id="SFC03413.1"/>
    </source>
</evidence>
<protein>
    <submittedName>
        <fullName evidence="1">Uncharacterized protein</fullName>
    </submittedName>
</protein>
<name>A0A1I1G291_9BACT</name>
<sequence>MKINKRPYLPNLIFNAENQQITNLETLAKPTLFLLNYAKKAPLLRRGFLYYLVIETLLKMRSIICLAVTPSASAS</sequence>
<dbReference type="Proteomes" id="UP000199514">
    <property type="component" value="Unassembled WGS sequence"/>
</dbReference>
<organism evidence="1 2">
    <name type="scientific">Flexibacter flexilis DSM 6793</name>
    <dbReference type="NCBI Taxonomy" id="927664"/>
    <lineage>
        <taxon>Bacteria</taxon>
        <taxon>Pseudomonadati</taxon>
        <taxon>Bacteroidota</taxon>
        <taxon>Cytophagia</taxon>
        <taxon>Cytophagales</taxon>
        <taxon>Flexibacteraceae</taxon>
        <taxon>Flexibacter</taxon>
    </lineage>
</organism>
<proteinExistence type="predicted"/>
<gene>
    <name evidence="1" type="ORF">SAMN05421780_102341</name>
</gene>
<dbReference type="EMBL" id="FOLE01000002">
    <property type="protein sequence ID" value="SFC03413.1"/>
    <property type="molecule type" value="Genomic_DNA"/>
</dbReference>
<accession>A0A1I1G291</accession>